<proteinExistence type="predicted"/>
<reference evidence="1" key="1">
    <citation type="submission" date="2021-06" db="EMBL/GenBank/DDBJ databases">
        <authorList>
            <person name="Szabo G."/>
        </authorList>
    </citation>
    <scope>NUCLEOTIDE SEQUENCE</scope>
    <source>
        <strain evidence="1">MYVALT</strain>
    </source>
</reference>
<keyword evidence="2" id="KW-1185">Reference proteome</keyword>
<accession>A0A916JT37</accession>
<organism evidence="1 2">
    <name type="scientific">Candidatus Vallotiella hemipterorum</name>
    <dbReference type="NCBI Taxonomy" id="1177213"/>
    <lineage>
        <taxon>Bacteria</taxon>
        <taxon>Pseudomonadati</taxon>
        <taxon>Pseudomonadota</taxon>
        <taxon>Betaproteobacteria</taxon>
        <taxon>Burkholderiales</taxon>
        <taxon>Burkholderiaceae</taxon>
        <taxon>Candidatus Vallotiella</taxon>
    </lineage>
</organism>
<dbReference type="EMBL" id="OU343031">
    <property type="protein sequence ID" value="CAG7600207.1"/>
    <property type="molecule type" value="Genomic_DNA"/>
</dbReference>
<evidence type="ECO:0000313" key="2">
    <source>
        <dbReference type="Proteomes" id="UP000693996"/>
    </source>
</evidence>
<protein>
    <submittedName>
        <fullName evidence="1">Uncharacterized protein</fullName>
    </submittedName>
</protein>
<dbReference type="AlphaFoldDB" id="A0A916JT37"/>
<gene>
    <name evidence="1" type="ORF">MYVALT_F_00940</name>
</gene>
<evidence type="ECO:0000313" key="1">
    <source>
        <dbReference type="EMBL" id="CAG7600207.1"/>
    </source>
</evidence>
<dbReference type="KEGG" id="vtr:MYVALT_F_00940"/>
<dbReference type="Proteomes" id="UP000693996">
    <property type="component" value="Chromosome"/>
</dbReference>
<name>A0A916JT37_9BURK</name>
<sequence length="84" mass="9422">MSIEYAIHVYNLLSTKENAIGSEQTIPNSTNPLTCMICKAAKAAKAARWVPQTLPTLIEEFDWFHAITSSCAYLKLYNLRAGMR</sequence>